<dbReference type="EC" id="2.6.1.19" evidence="1"/>
<keyword evidence="2" id="KW-1185">Reference proteome</keyword>
<reference evidence="1 2" key="1">
    <citation type="submission" date="2018-10" db="EMBL/GenBank/DDBJ databases">
        <title>Xanthobacter tagetidis genome sequencing and assembly.</title>
        <authorList>
            <person name="Maclea K.S."/>
            <person name="Goen A.E."/>
            <person name="Fatima S.A."/>
        </authorList>
    </citation>
    <scope>NUCLEOTIDE SEQUENCE [LARGE SCALE GENOMIC DNA]</scope>
    <source>
        <strain evidence="1 2">ATCC 700314</strain>
    </source>
</reference>
<keyword evidence="1" id="KW-0808">Transferase</keyword>
<evidence type="ECO:0000313" key="2">
    <source>
        <dbReference type="Proteomes" id="UP000269692"/>
    </source>
</evidence>
<name>A0A3L7A490_9HYPH</name>
<keyword evidence="1" id="KW-0032">Aminotransferase</keyword>
<comment type="caution">
    <text evidence="1">The sequence shown here is derived from an EMBL/GenBank/DDBJ whole genome shotgun (WGS) entry which is preliminary data.</text>
</comment>
<organism evidence="1 2">
    <name type="scientific">Xanthobacter tagetidis</name>
    <dbReference type="NCBI Taxonomy" id="60216"/>
    <lineage>
        <taxon>Bacteria</taxon>
        <taxon>Pseudomonadati</taxon>
        <taxon>Pseudomonadota</taxon>
        <taxon>Alphaproteobacteria</taxon>
        <taxon>Hyphomicrobiales</taxon>
        <taxon>Xanthobacteraceae</taxon>
        <taxon>Xanthobacter</taxon>
    </lineage>
</organism>
<dbReference type="InterPro" id="IPR015422">
    <property type="entry name" value="PyrdxlP-dep_Trfase_small"/>
</dbReference>
<dbReference type="Proteomes" id="UP000269692">
    <property type="component" value="Unassembled WGS sequence"/>
</dbReference>
<gene>
    <name evidence="1" type="ORF">D9R14_18610</name>
</gene>
<proteinExistence type="predicted"/>
<dbReference type="AlphaFoldDB" id="A0A3L7A490"/>
<feature type="non-terminal residue" evidence="1">
    <location>
        <position position="46"/>
    </location>
</feature>
<dbReference type="Gene3D" id="3.90.1150.10">
    <property type="entry name" value="Aspartate Aminotransferase, domain 1"/>
    <property type="match status" value="1"/>
</dbReference>
<dbReference type="GO" id="GO:0034386">
    <property type="term" value="F:4-aminobutyrate:2-oxoglutarate transaminase activity"/>
    <property type="evidence" value="ECO:0007669"/>
    <property type="project" value="UniProtKB-EC"/>
</dbReference>
<evidence type="ECO:0000313" key="1">
    <source>
        <dbReference type="EMBL" id="RLP74381.1"/>
    </source>
</evidence>
<protein>
    <submittedName>
        <fullName evidence="1">4-aminobutyrate--2-oxoglutarate transaminase</fullName>
        <ecNumber evidence="1">2.6.1.19</ecNumber>
    </submittedName>
</protein>
<accession>A0A3L7A490</accession>
<dbReference type="EMBL" id="RCTF01000019">
    <property type="protein sequence ID" value="RLP74381.1"/>
    <property type="molecule type" value="Genomic_DNA"/>
</dbReference>
<sequence>MLNAELEARRRQAVSRAVGVTTEIYAARAENAEIWDAEGRRYIDFA</sequence>